<name>A0AAP2DYM9_9BACT</name>
<proteinExistence type="predicted"/>
<organism evidence="1 2">
    <name type="scientific">Dawidia cretensis</name>
    <dbReference type="NCBI Taxonomy" id="2782350"/>
    <lineage>
        <taxon>Bacteria</taxon>
        <taxon>Pseudomonadati</taxon>
        <taxon>Bacteroidota</taxon>
        <taxon>Cytophagia</taxon>
        <taxon>Cytophagales</taxon>
        <taxon>Chryseotaleaceae</taxon>
        <taxon>Dawidia</taxon>
    </lineage>
</organism>
<dbReference type="InterPro" id="IPR034660">
    <property type="entry name" value="DinB/YfiT-like"/>
</dbReference>
<keyword evidence="2" id="KW-1185">Reference proteome</keyword>
<dbReference type="AlphaFoldDB" id="A0AAP2DYM9"/>
<comment type="caution">
    <text evidence="1">The sequence shown here is derived from an EMBL/GenBank/DDBJ whole genome shotgun (WGS) entry which is preliminary data.</text>
</comment>
<protein>
    <submittedName>
        <fullName evidence="1">Uncharacterized protein</fullName>
    </submittedName>
</protein>
<dbReference type="Gene3D" id="1.20.120.450">
    <property type="entry name" value="dinb family like domain"/>
    <property type="match status" value="1"/>
</dbReference>
<accession>A0AAP2DYM9</accession>
<evidence type="ECO:0000313" key="2">
    <source>
        <dbReference type="Proteomes" id="UP001319080"/>
    </source>
</evidence>
<sequence>MSINTASHASSTPHDPSLRYDLWANKRLTSWLMTIDRHILYEKRGSSFGTIDLTLQHILMAQIYWHALIARGEINEFNAPVK</sequence>
<dbReference type="Proteomes" id="UP001319080">
    <property type="component" value="Unassembled WGS sequence"/>
</dbReference>
<dbReference type="SUPFAM" id="SSF109854">
    <property type="entry name" value="DinB/YfiT-like putative metalloenzymes"/>
    <property type="match status" value="1"/>
</dbReference>
<gene>
    <name evidence="1" type="ORF">KK062_11480</name>
</gene>
<dbReference type="EMBL" id="JAHESE010000009">
    <property type="protein sequence ID" value="MBT1708849.1"/>
    <property type="molecule type" value="Genomic_DNA"/>
</dbReference>
<evidence type="ECO:0000313" key="1">
    <source>
        <dbReference type="EMBL" id="MBT1708849.1"/>
    </source>
</evidence>
<reference evidence="1 2" key="1">
    <citation type="submission" date="2021-05" db="EMBL/GenBank/DDBJ databases">
        <title>A Polyphasic approach of four new species of the genus Ohtaekwangia: Ohtaekwangia histidinii sp. nov., Ohtaekwangia cretensis sp. nov., Ohtaekwangia indiensis sp. nov., Ohtaekwangia reichenbachii sp. nov. from diverse environment.</title>
        <authorList>
            <person name="Octaviana S."/>
        </authorList>
    </citation>
    <scope>NUCLEOTIDE SEQUENCE [LARGE SCALE GENOMIC DNA]</scope>
    <source>
        <strain evidence="1 2">PWU5</strain>
    </source>
</reference>